<reference evidence="3 4" key="1">
    <citation type="submission" date="2019-05" db="EMBL/GenBank/DDBJ databases">
        <authorList>
            <person name="Narsing Rao M.P."/>
            <person name="Li W.J."/>
        </authorList>
    </citation>
    <scope>NUCLEOTIDE SEQUENCE [LARGE SCALE GENOMIC DNA]</scope>
    <source>
        <strain evidence="3 4">SYSU_K30003</strain>
    </source>
</reference>
<dbReference type="EMBL" id="VCIW01000005">
    <property type="protein sequence ID" value="TLS52456.1"/>
    <property type="molecule type" value="Genomic_DNA"/>
</dbReference>
<dbReference type="AlphaFoldDB" id="A0A5R9GDN8"/>
<feature type="chain" id="PRO_5024435171" description="SLH domain-containing protein" evidence="1">
    <location>
        <begin position="30"/>
        <end position="559"/>
    </location>
</feature>
<protein>
    <recommendedName>
        <fullName evidence="2">SLH domain-containing protein</fullName>
    </recommendedName>
</protein>
<comment type="caution">
    <text evidence="3">The sequence shown here is derived from an EMBL/GenBank/DDBJ whole genome shotgun (WGS) entry which is preliminary data.</text>
</comment>
<proteinExistence type="predicted"/>
<gene>
    <name evidence="3" type="ORF">FE782_10850</name>
</gene>
<organism evidence="3 4">
    <name type="scientific">Paenibacillus antri</name>
    <dbReference type="NCBI Taxonomy" id="2582848"/>
    <lineage>
        <taxon>Bacteria</taxon>
        <taxon>Bacillati</taxon>
        <taxon>Bacillota</taxon>
        <taxon>Bacilli</taxon>
        <taxon>Bacillales</taxon>
        <taxon>Paenibacillaceae</taxon>
        <taxon>Paenibacillus</taxon>
    </lineage>
</organism>
<feature type="domain" description="SLH" evidence="2">
    <location>
        <begin position="378"/>
        <end position="441"/>
    </location>
</feature>
<dbReference type="SMART" id="SM00635">
    <property type="entry name" value="BID_2"/>
    <property type="match status" value="1"/>
</dbReference>
<dbReference type="Pfam" id="PF00395">
    <property type="entry name" value="SLH"/>
    <property type="match status" value="3"/>
</dbReference>
<dbReference type="OrthoDB" id="1858867at2"/>
<evidence type="ECO:0000313" key="3">
    <source>
        <dbReference type="EMBL" id="TLS52456.1"/>
    </source>
</evidence>
<dbReference type="Gene3D" id="2.60.40.10">
    <property type="entry name" value="Immunoglobulins"/>
    <property type="match status" value="1"/>
</dbReference>
<dbReference type="InterPro" id="IPR008964">
    <property type="entry name" value="Invasin/intimin_cell_adhesion"/>
</dbReference>
<evidence type="ECO:0000313" key="4">
    <source>
        <dbReference type="Proteomes" id="UP000309676"/>
    </source>
</evidence>
<dbReference type="Pfam" id="PF02368">
    <property type="entry name" value="Big_2"/>
    <property type="match status" value="1"/>
</dbReference>
<dbReference type="PANTHER" id="PTHR43308:SF5">
    <property type="entry name" value="S-LAYER PROTEIN _ PEPTIDOGLYCAN ENDO-BETA-N-ACETYLGLUCOSAMINIDASE"/>
    <property type="match status" value="1"/>
</dbReference>
<dbReference type="Gene3D" id="2.60.40.1080">
    <property type="match status" value="1"/>
</dbReference>
<feature type="domain" description="SLH" evidence="2">
    <location>
        <begin position="442"/>
        <end position="500"/>
    </location>
</feature>
<evidence type="ECO:0000259" key="2">
    <source>
        <dbReference type="PROSITE" id="PS51272"/>
    </source>
</evidence>
<keyword evidence="1" id="KW-0732">Signal</keyword>
<keyword evidence="4" id="KW-1185">Reference proteome</keyword>
<dbReference type="InterPro" id="IPR003343">
    <property type="entry name" value="Big_2"/>
</dbReference>
<dbReference type="Proteomes" id="UP000309676">
    <property type="component" value="Unassembled WGS sequence"/>
</dbReference>
<sequence>MSAVRKAFALTLACLLFLGFAAPTPRANAAVVTQFNIFFDENYLIAGLPYSANFTSDRHQTTQFVSSYQYSTNNGLNWQSLTLQDAEWVTFSLPIDPNVTSAHIRVSVDFIPLLGSRTYSEKTIGPIPILQPGDPSDFKATPNDDGTVTLRWSDNANMESSYRIVRSGPDGDKTFDVPNTTDHIGPLTYVDKDTNTAKSTIYVYSLTPVIDRYDLPEDIRPGVVWTTVKTKAPIRPIDAIVKDVPILIQKPPGNFDIYRIDPELSANISDYLGKFDIAPTEELPPAVSGVRLDQTSVALLVGEGQTLLADVSPADAPDRTVLWSSDRPDIAEVDGSGKVTGKSPGIARISAATKVGGFTAVCIVTVVGDASPPTPPVLPVVDFPDLTGHPSKIEVEKAVSYGVVKGYEDGTFRPDGSVTRAEFASMLVRALQPEGEGAPLAFDDNAMIGDWAVPAVRKAVALGLVKGYEDGTFRPNATITHAEMIAMVVRASGSLAVDTGSTGFADDADIPDWAKPSVNAAQETGIIIVGGLPNERFSPHAQTTRAEAAAAIVRMLEIQ</sequence>
<dbReference type="PANTHER" id="PTHR43308">
    <property type="entry name" value="OUTER MEMBRANE PROTEIN ALPHA-RELATED"/>
    <property type="match status" value="1"/>
</dbReference>
<feature type="domain" description="SLH" evidence="2">
    <location>
        <begin position="501"/>
        <end position="559"/>
    </location>
</feature>
<evidence type="ECO:0000256" key="1">
    <source>
        <dbReference type="SAM" id="SignalP"/>
    </source>
</evidence>
<dbReference type="InterPro" id="IPR013783">
    <property type="entry name" value="Ig-like_fold"/>
</dbReference>
<dbReference type="PROSITE" id="PS51272">
    <property type="entry name" value="SLH"/>
    <property type="match status" value="3"/>
</dbReference>
<dbReference type="InterPro" id="IPR001119">
    <property type="entry name" value="SLH_dom"/>
</dbReference>
<name>A0A5R9GDN8_9BACL</name>
<accession>A0A5R9GDN8</accession>
<dbReference type="SUPFAM" id="SSF49373">
    <property type="entry name" value="Invasin/intimin cell-adhesion fragments"/>
    <property type="match status" value="1"/>
</dbReference>
<feature type="signal peptide" evidence="1">
    <location>
        <begin position="1"/>
        <end position="29"/>
    </location>
</feature>
<dbReference type="InterPro" id="IPR051465">
    <property type="entry name" value="Cell_Envelope_Struct_Comp"/>
</dbReference>
<dbReference type="RefSeq" id="WP_138194112.1">
    <property type="nucleotide sequence ID" value="NZ_VCIW01000005.1"/>
</dbReference>